<dbReference type="Proteomes" id="UP000289738">
    <property type="component" value="Chromosome B08"/>
</dbReference>
<dbReference type="PANTHER" id="PTHR46033">
    <property type="entry name" value="PROTEIN MAIN-LIKE 2"/>
    <property type="match status" value="1"/>
</dbReference>
<evidence type="ECO:0000256" key="1">
    <source>
        <dbReference type="SAM" id="Phobius"/>
    </source>
</evidence>
<dbReference type="InterPro" id="IPR044824">
    <property type="entry name" value="MAIN-like"/>
</dbReference>
<feature type="transmembrane region" description="Helical" evidence="1">
    <location>
        <begin position="12"/>
        <end position="28"/>
    </location>
</feature>
<sequence length="174" mass="20552">MPSTDDTETLRQYARYYILLFIGGYLMMDKSNNLVHLHWLPPLQDFGRCRALSWDSTIYQEFSQWCPPDRKIFMYPMAARGGRLGDMDVSHPLVCLNIIEFHEVDRVKRQFNGEQPVPGTPVNVDGFLTSTGRDKDVWWPERLAEWCDGWTSRFEEGRKISIQYCVDYRPTREY</sequence>
<keyword evidence="1" id="KW-0472">Membrane</keyword>
<dbReference type="PANTHER" id="PTHR46033:SF8">
    <property type="entry name" value="PROTEIN MAINTENANCE OF MERISTEMS-LIKE"/>
    <property type="match status" value="1"/>
</dbReference>
<comment type="caution">
    <text evidence="2">The sequence shown here is derived from an EMBL/GenBank/DDBJ whole genome shotgun (WGS) entry which is preliminary data.</text>
</comment>
<keyword evidence="1" id="KW-0812">Transmembrane</keyword>
<protein>
    <recommendedName>
        <fullName evidence="4">Aminotransferase-like plant mobile domain-containing protein</fullName>
    </recommendedName>
</protein>
<gene>
    <name evidence="2" type="ORF">Ahy_B08g089854</name>
</gene>
<keyword evidence="3" id="KW-1185">Reference proteome</keyword>
<reference evidence="2 3" key="1">
    <citation type="submission" date="2019-01" db="EMBL/GenBank/DDBJ databases">
        <title>Sequencing of cultivated peanut Arachis hypogaea provides insights into genome evolution and oil improvement.</title>
        <authorList>
            <person name="Chen X."/>
        </authorList>
    </citation>
    <scope>NUCLEOTIDE SEQUENCE [LARGE SCALE GENOMIC DNA]</scope>
    <source>
        <strain evidence="3">cv. Fuhuasheng</strain>
        <tissue evidence="2">Leaves</tissue>
    </source>
</reference>
<dbReference type="AlphaFoldDB" id="A0A444XZ11"/>
<proteinExistence type="predicted"/>
<keyword evidence="1" id="KW-1133">Transmembrane helix</keyword>
<dbReference type="EMBL" id="SDMP01000018">
    <property type="protein sequence ID" value="RYQ94896.1"/>
    <property type="molecule type" value="Genomic_DNA"/>
</dbReference>
<dbReference type="GO" id="GO:0010073">
    <property type="term" value="P:meristem maintenance"/>
    <property type="evidence" value="ECO:0007669"/>
    <property type="project" value="InterPro"/>
</dbReference>
<evidence type="ECO:0000313" key="2">
    <source>
        <dbReference type="EMBL" id="RYQ94896.1"/>
    </source>
</evidence>
<organism evidence="2 3">
    <name type="scientific">Arachis hypogaea</name>
    <name type="common">Peanut</name>
    <dbReference type="NCBI Taxonomy" id="3818"/>
    <lineage>
        <taxon>Eukaryota</taxon>
        <taxon>Viridiplantae</taxon>
        <taxon>Streptophyta</taxon>
        <taxon>Embryophyta</taxon>
        <taxon>Tracheophyta</taxon>
        <taxon>Spermatophyta</taxon>
        <taxon>Magnoliopsida</taxon>
        <taxon>eudicotyledons</taxon>
        <taxon>Gunneridae</taxon>
        <taxon>Pentapetalae</taxon>
        <taxon>rosids</taxon>
        <taxon>fabids</taxon>
        <taxon>Fabales</taxon>
        <taxon>Fabaceae</taxon>
        <taxon>Papilionoideae</taxon>
        <taxon>50 kb inversion clade</taxon>
        <taxon>dalbergioids sensu lato</taxon>
        <taxon>Dalbergieae</taxon>
        <taxon>Pterocarpus clade</taxon>
        <taxon>Arachis</taxon>
    </lineage>
</organism>
<accession>A0A444XZ11</accession>
<name>A0A444XZ11_ARAHY</name>
<evidence type="ECO:0000313" key="3">
    <source>
        <dbReference type="Proteomes" id="UP000289738"/>
    </source>
</evidence>
<evidence type="ECO:0008006" key="4">
    <source>
        <dbReference type="Google" id="ProtNLM"/>
    </source>
</evidence>